<sequence length="159" mass="17524">MLKDRSQAEILQARRGAPPHTTPAYPHEQLTQSGAVALRERLHERAGALPGVVEGSNRTSTPGIRTFLLEPEYAEGPREAFLAGGEFAHLHPDGSLHLTLPRDLGDEVVVQGWGEVHVDAGASRGSPIFMMVYAPRDEDELEAVWRIFRMSYEFALGLL</sequence>
<evidence type="ECO:0000259" key="1">
    <source>
        <dbReference type="Pfam" id="PF17648"/>
    </source>
</evidence>
<dbReference type="InterPro" id="IPR048273">
    <property type="entry name" value="Luciferase"/>
</dbReference>
<dbReference type="AlphaFoldDB" id="A0A6J4Q885"/>
<dbReference type="PANTHER" id="PTHR38695">
    <property type="entry name" value="AMINO ACID PERMEASE_ SLC12A DOMAIN-CONTAINING PROTEIN"/>
    <property type="match status" value="1"/>
</dbReference>
<feature type="domain" description="Luciferase" evidence="1">
    <location>
        <begin position="84"/>
        <end position="151"/>
    </location>
</feature>
<proteinExistence type="predicted"/>
<gene>
    <name evidence="2" type="ORF">AVDCRST_MAG80-735</name>
</gene>
<dbReference type="Pfam" id="PF17648">
    <property type="entry name" value="Luciferase"/>
    <property type="match status" value="1"/>
</dbReference>
<dbReference type="PANTHER" id="PTHR38695:SF1">
    <property type="entry name" value="AMINO ACID PERMEASE_ SLC12A DOMAIN-CONTAINING PROTEIN"/>
    <property type="match status" value="1"/>
</dbReference>
<dbReference type="InterPro" id="IPR040841">
    <property type="entry name" value="Luciferase_dom"/>
</dbReference>
<reference evidence="2" key="1">
    <citation type="submission" date="2020-02" db="EMBL/GenBank/DDBJ databases">
        <authorList>
            <person name="Meier V. D."/>
        </authorList>
    </citation>
    <scope>NUCLEOTIDE SEQUENCE</scope>
    <source>
        <strain evidence="2">AVDCRST_MAG80</strain>
    </source>
</reference>
<name>A0A6J4Q885_9ACTN</name>
<protein>
    <recommendedName>
        <fullName evidence="1">Luciferase domain-containing protein</fullName>
    </recommendedName>
</protein>
<accession>A0A6J4Q885</accession>
<organism evidence="2">
    <name type="scientific">uncultured Rubrobacteraceae bacterium</name>
    <dbReference type="NCBI Taxonomy" id="349277"/>
    <lineage>
        <taxon>Bacteria</taxon>
        <taxon>Bacillati</taxon>
        <taxon>Actinomycetota</taxon>
        <taxon>Rubrobacteria</taxon>
        <taxon>Rubrobacterales</taxon>
        <taxon>Rubrobacteraceae</taxon>
        <taxon>environmental samples</taxon>
    </lineage>
</organism>
<dbReference type="EMBL" id="CADCVC010000061">
    <property type="protein sequence ID" value="CAA9433361.1"/>
    <property type="molecule type" value="Genomic_DNA"/>
</dbReference>
<evidence type="ECO:0000313" key="2">
    <source>
        <dbReference type="EMBL" id="CAA9433361.1"/>
    </source>
</evidence>